<dbReference type="EMBL" id="NIDE01000007">
    <property type="protein sequence ID" value="OWK40946.1"/>
    <property type="molecule type" value="Genomic_DNA"/>
</dbReference>
<keyword evidence="2" id="KW-1185">Reference proteome</keyword>
<gene>
    <name evidence="1" type="ORF">FRUB_04838</name>
</gene>
<organism evidence="1 2">
    <name type="scientific">Fimbriiglobus ruber</name>
    <dbReference type="NCBI Taxonomy" id="1908690"/>
    <lineage>
        <taxon>Bacteria</taxon>
        <taxon>Pseudomonadati</taxon>
        <taxon>Planctomycetota</taxon>
        <taxon>Planctomycetia</taxon>
        <taxon>Gemmatales</taxon>
        <taxon>Gemmataceae</taxon>
        <taxon>Fimbriiglobus</taxon>
    </lineage>
</organism>
<evidence type="ECO:0000313" key="1">
    <source>
        <dbReference type="EMBL" id="OWK40946.1"/>
    </source>
</evidence>
<name>A0A225DTN6_9BACT</name>
<evidence type="ECO:0000313" key="2">
    <source>
        <dbReference type="Proteomes" id="UP000214646"/>
    </source>
</evidence>
<comment type="caution">
    <text evidence="1">The sequence shown here is derived from an EMBL/GenBank/DDBJ whole genome shotgun (WGS) entry which is preliminary data.</text>
</comment>
<proteinExistence type="predicted"/>
<sequence>MLPEGASDEPDEALFLDRWRAMLRWFRETPQFRDTAFVAIGDYDHFHQLPRDQYPPGTKMIPCTFPRLFLGLTTGGSLVGLFGSVGET</sequence>
<accession>A0A225DTN6</accession>
<protein>
    <submittedName>
        <fullName evidence="1">Uncharacterized protein</fullName>
    </submittedName>
</protein>
<dbReference type="Proteomes" id="UP000214646">
    <property type="component" value="Unassembled WGS sequence"/>
</dbReference>
<reference evidence="2" key="1">
    <citation type="submission" date="2017-06" db="EMBL/GenBank/DDBJ databases">
        <title>Genome analysis of Fimbriiglobus ruber SP5, the first member of the order Planctomycetales with confirmed chitinolytic capability.</title>
        <authorList>
            <person name="Ravin N.V."/>
            <person name="Rakitin A.L."/>
            <person name="Ivanova A.A."/>
            <person name="Beletsky A.V."/>
            <person name="Kulichevskaya I.S."/>
            <person name="Mardanov A.V."/>
            <person name="Dedysh S.N."/>
        </authorList>
    </citation>
    <scope>NUCLEOTIDE SEQUENCE [LARGE SCALE GENOMIC DNA]</scope>
    <source>
        <strain evidence="2">SP5</strain>
    </source>
</reference>
<dbReference type="AlphaFoldDB" id="A0A225DTN6"/>